<proteinExistence type="predicted"/>
<dbReference type="AlphaFoldDB" id="A0A4Z2GT18"/>
<feature type="compositionally biased region" description="Polar residues" evidence="1">
    <location>
        <begin position="179"/>
        <end position="191"/>
    </location>
</feature>
<evidence type="ECO:0000256" key="1">
    <source>
        <dbReference type="SAM" id="MobiDB-lite"/>
    </source>
</evidence>
<gene>
    <name evidence="2" type="ORF">EYF80_033830</name>
</gene>
<dbReference type="Proteomes" id="UP000314294">
    <property type="component" value="Unassembled WGS sequence"/>
</dbReference>
<name>A0A4Z2GT18_9TELE</name>
<feature type="compositionally biased region" description="Basic and acidic residues" evidence="1">
    <location>
        <begin position="71"/>
        <end position="84"/>
    </location>
</feature>
<comment type="caution">
    <text evidence="2">The sequence shown here is derived from an EMBL/GenBank/DDBJ whole genome shotgun (WGS) entry which is preliminary data.</text>
</comment>
<accession>A0A4Z2GT18</accession>
<evidence type="ECO:0000313" key="3">
    <source>
        <dbReference type="Proteomes" id="UP000314294"/>
    </source>
</evidence>
<feature type="region of interest" description="Disordered" evidence="1">
    <location>
        <begin position="47"/>
        <end position="84"/>
    </location>
</feature>
<organism evidence="2 3">
    <name type="scientific">Liparis tanakae</name>
    <name type="common">Tanaka's snailfish</name>
    <dbReference type="NCBI Taxonomy" id="230148"/>
    <lineage>
        <taxon>Eukaryota</taxon>
        <taxon>Metazoa</taxon>
        <taxon>Chordata</taxon>
        <taxon>Craniata</taxon>
        <taxon>Vertebrata</taxon>
        <taxon>Euteleostomi</taxon>
        <taxon>Actinopterygii</taxon>
        <taxon>Neopterygii</taxon>
        <taxon>Teleostei</taxon>
        <taxon>Neoteleostei</taxon>
        <taxon>Acanthomorphata</taxon>
        <taxon>Eupercaria</taxon>
        <taxon>Perciformes</taxon>
        <taxon>Cottioidei</taxon>
        <taxon>Cottales</taxon>
        <taxon>Liparidae</taxon>
        <taxon>Liparis</taxon>
    </lineage>
</organism>
<sequence>MGGPESHLGFASAELVAGHLGQSSEHKQAFLETRTVMRLVEAAVEVKTERSGRTQESRGLGTPSAWHSKAVQRERQSKGERRIGGEREIWRGTNILELRRTQHPEASQLEQGPGVDVLEEVVIQISECCVWEMVEVIAVEHQKLHLLQPSQRSLTFLKSDFEGVLSQSLRATLGHQAQDLHQSSASTESQSPAPPIKSTLPSDVFSKNDLPVARAYLDLTNASDRDVHSDKQAADS</sequence>
<evidence type="ECO:0000313" key="2">
    <source>
        <dbReference type="EMBL" id="TNN55943.1"/>
    </source>
</evidence>
<reference evidence="2 3" key="1">
    <citation type="submission" date="2019-03" db="EMBL/GenBank/DDBJ databases">
        <title>First draft genome of Liparis tanakae, snailfish: a comprehensive survey of snailfish specific genes.</title>
        <authorList>
            <person name="Kim W."/>
            <person name="Song I."/>
            <person name="Jeong J.-H."/>
            <person name="Kim D."/>
            <person name="Kim S."/>
            <person name="Ryu S."/>
            <person name="Song J.Y."/>
            <person name="Lee S.K."/>
        </authorList>
    </citation>
    <scope>NUCLEOTIDE SEQUENCE [LARGE SCALE GENOMIC DNA]</scope>
    <source>
        <tissue evidence="2">Muscle</tissue>
    </source>
</reference>
<dbReference type="EMBL" id="SRLO01000441">
    <property type="protein sequence ID" value="TNN55943.1"/>
    <property type="molecule type" value="Genomic_DNA"/>
</dbReference>
<keyword evidence="3" id="KW-1185">Reference proteome</keyword>
<feature type="region of interest" description="Disordered" evidence="1">
    <location>
        <begin position="176"/>
        <end position="204"/>
    </location>
</feature>
<protein>
    <submittedName>
        <fullName evidence="2">Uncharacterized protein</fullName>
    </submittedName>
</protein>
<feature type="compositionally biased region" description="Basic and acidic residues" evidence="1">
    <location>
        <begin position="47"/>
        <end position="56"/>
    </location>
</feature>